<proteinExistence type="predicted"/>
<keyword evidence="3" id="KW-1185">Reference proteome</keyword>
<gene>
    <name evidence="2" type="ORF">XaavBphi31_30</name>
</gene>
<feature type="domain" description="dATP/dGTP diphosphohydrolase N-terminal" evidence="1">
    <location>
        <begin position="131"/>
        <end position="228"/>
    </location>
</feature>
<organism evidence="2 3">
    <name type="scientific">Xanthomonas phage Xaa_vB_phi31</name>
    <dbReference type="NCBI Taxonomy" id="2776752"/>
    <lineage>
        <taxon>Viruses</taxon>
        <taxon>Duplodnaviria</taxon>
        <taxon>Heunggongvirae</taxon>
        <taxon>Uroviricota</taxon>
        <taxon>Caudoviricetes</taxon>
        <taxon>Autographivirales</taxon>
        <taxon>Autonotataviridae</taxon>
        <taxon>Gujervirinae</taxon>
        <taxon>Pazvirus</taxon>
        <taxon>Pazvirus 31</taxon>
    </lineage>
</organism>
<name>A0A868BZI1_9CAUD</name>
<protein>
    <recommendedName>
        <fullName evidence="1">dATP/dGTP diphosphohydrolase N-terminal domain-containing protein</fullName>
    </recommendedName>
</protein>
<reference evidence="2" key="1">
    <citation type="submission" date="2020-08" db="EMBL/GenBank/DDBJ databases">
        <authorList>
            <person name="Nguyen N.T.T."/>
            <person name="Holtappels D."/>
            <person name="Doan T.T.K."/>
            <person name="Pham H.K.N."/>
            <person name="Wagemans J."/>
        </authorList>
    </citation>
    <scope>NUCLEOTIDE SEQUENCE</scope>
</reference>
<dbReference type="EMBL" id="MT951568">
    <property type="protein sequence ID" value="QOI69527.1"/>
    <property type="molecule type" value="Genomic_DNA"/>
</dbReference>
<dbReference type="Pfam" id="PF18909">
    <property type="entry name" value="dGTP_diPhyd_N"/>
    <property type="match status" value="1"/>
</dbReference>
<evidence type="ECO:0000259" key="1">
    <source>
        <dbReference type="Pfam" id="PF18909"/>
    </source>
</evidence>
<dbReference type="Proteomes" id="UP000671943">
    <property type="component" value="Segment"/>
</dbReference>
<evidence type="ECO:0000313" key="2">
    <source>
        <dbReference type="EMBL" id="QOI69527.1"/>
    </source>
</evidence>
<accession>A0A868BZI1</accession>
<sequence length="231" mass="25764">MSRMLEAYRVQVVTSKDVENGATKGSILWMHSEVEDSPGYYYFVNAPDSDEGIPLAIAQVKRDDDCKRFDRYLIEKPQSERTETPAPVVEDLVHVSMPTPETTPQPSAFLGPITEVGLPLADPSTTPNPRGAGLKFDAGKVRPSLLIQGMPRALLRVADVLTFGAKKYEAHSWKQVENGEERYNDAKLRHMFAEALGDNQDSESGIEHLAHEICNSLFLLEKLLIKQENAR</sequence>
<evidence type="ECO:0000313" key="3">
    <source>
        <dbReference type="Proteomes" id="UP000671943"/>
    </source>
</evidence>
<dbReference type="InterPro" id="IPR044038">
    <property type="entry name" value="dATP/dGTP_diPOhydrolase_N"/>
</dbReference>